<feature type="domain" description="Beta-lactamase-related" evidence="2">
    <location>
        <begin position="28"/>
        <end position="346"/>
    </location>
</feature>
<keyword evidence="4" id="KW-1185">Reference proteome</keyword>
<dbReference type="SUPFAM" id="SSF48452">
    <property type="entry name" value="TPR-like"/>
    <property type="match status" value="1"/>
</dbReference>
<dbReference type="InterPro" id="IPR011990">
    <property type="entry name" value="TPR-like_helical_dom_sf"/>
</dbReference>
<keyword evidence="3" id="KW-0378">Hydrolase</keyword>
<dbReference type="Proteomes" id="UP001382455">
    <property type="component" value="Unassembled WGS sequence"/>
</dbReference>
<dbReference type="RefSeq" id="WP_336436169.1">
    <property type="nucleotide sequence ID" value="NZ_JBAWKS010000002.1"/>
</dbReference>
<dbReference type="InterPro" id="IPR001466">
    <property type="entry name" value="Beta-lactam-related"/>
</dbReference>
<dbReference type="Gene3D" id="3.40.710.10">
    <property type="entry name" value="DD-peptidase/beta-lactamase superfamily"/>
    <property type="match status" value="1"/>
</dbReference>
<proteinExistence type="predicted"/>
<dbReference type="PANTHER" id="PTHR46825:SF9">
    <property type="entry name" value="BETA-LACTAMASE-RELATED DOMAIN-CONTAINING PROTEIN"/>
    <property type="match status" value="1"/>
</dbReference>
<keyword evidence="1" id="KW-0732">Signal</keyword>
<organism evidence="3 4">
    <name type="scientific">Pseudoalteromonas spongiae</name>
    <dbReference type="NCBI Taxonomy" id="298657"/>
    <lineage>
        <taxon>Bacteria</taxon>
        <taxon>Pseudomonadati</taxon>
        <taxon>Pseudomonadota</taxon>
        <taxon>Gammaproteobacteria</taxon>
        <taxon>Alteromonadales</taxon>
        <taxon>Pseudoalteromonadaceae</taxon>
        <taxon>Pseudoalteromonas</taxon>
    </lineage>
</organism>
<dbReference type="Gene3D" id="1.25.40.10">
    <property type="entry name" value="Tetratricopeptide repeat domain"/>
    <property type="match status" value="1"/>
</dbReference>
<dbReference type="GO" id="GO:0016787">
    <property type="term" value="F:hydrolase activity"/>
    <property type="evidence" value="ECO:0007669"/>
    <property type="project" value="UniProtKB-KW"/>
</dbReference>
<name>A0ABU8EYR4_9GAMM</name>
<dbReference type="InterPro" id="IPR012338">
    <property type="entry name" value="Beta-lactam/transpept-like"/>
</dbReference>
<dbReference type="EMBL" id="JBAWKS010000002">
    <property type="protein sequence ID" value="MEI4551142.1"/>
    <property type="molecule type" value="Genomic_DNA"/>
</dbReference>
<feature type="chain" id="PRO_5046512831" evidence="1">
    <location>
        <begin position="19"/>
        <end position="478"/>
    </location>
</feature>
<evidence type="ECO:0000313" key="3">
    <source>
        <dbReference type="EMBL" id="MEI4551142.1"/>
    </source>
</evidence>
<evidence type="ECO:0000259" key="2">
    <source>
        <dbReference type="Pfam" id="PF00144"/>
    </source>
</evidence>
<dbReference type="SUPFAM" id="SSF56601">
    <property type="entry name" value="beta-lactamase/transpeptidase-like"/>
    <property type="match status" value="1"/>
</dbReference>
<dbReference type="InterPro" id="IPR050491">
    <property type="entry name" value="AmpC-like"/>
</dbReference>
<gene>
    <name evidence="3" type="ORF">WAE96_15825</name>
</gene>
<feature type="signal peptide" evidence="1">
    <location>
        <begin position="1"/>
        <end position="18"/>
    </location>
</feature>
<accession>A0ABU8EYR4</accession>
<evidence type="ECO:0000256" key="1">
    <source>
        <dbReference type="SAM" id="SignalP"/>
    </source>
</evidence>
<sequence length="478" mass="54025">MRLIYLISLIFFSCSSHASSKNIPKQIDSLITQYNQLDQFNGVVLVAKNGQPILKKGYGKANFEWGVDHQVTGKFRIASVTKQFTAMLVLQLVEQRKINLSDKIIDHIPEYRSDTGKRITIHQLLTHTSGLGNFFHLQEFKRIEARNPYSVIEFIQTLCSEDLLFEPGAQFKYSNAGYTILGHIIERVTKKTFEQVLIEQIFKPIGMLNSGFNGQNRFITHRVNGYERTLAGVKPAPFIDMSIPYSAGSIYSTVDDLLLWDHALSNNTLLSPKLTKVMYTVSPHYNYAAGWLVSQLDSAQYGQPLTQLYHGGGIQGFNSHIARIPEDNVLIVLLNNTGGAPMTAITDNIISTLYGKPINPAQPRMNQVLYKRLKENDIANATRWYQQQVSQNNGLNERRLNQFGYELLEVNEFDAAIAFFKLNVEAHPQSENVYDSLADGYIAISQYENALLQLTKAQQLSLSKSKYATKISEIKNKL</sequence>
<protein>
    <submittedName>
        <fullName evidence="3">Serine hydrolase</fullName>
    </submittedName>
</protein>
<reference evidence="3 4" key="1">
    <citation type="submission" date="2023-12" db="EMBL/GenBank/DDBJ databases">
        <title>Friends and Foes: Symbiotic and Algicidal bacterial influence on Karenia brevis blooms.</title>
        <authorList>
            <person name="Fei C."/>
            <person name="Mohamed A.R."/>
            <person name="Booker A."/>
            <person name="Arshad M."/>
            <person name="Klass S."/>
            <person name="Ahn S."/>
            <person name="Gilbert P.M."/>
            <person name="Heil C.A."/>
            <person name="Martinez J.M."/>
            <person name="Amin S.A."/>
        </authorList>
    </citation>
    <scope>NUCLEOTIDE SEQUENCE [LARGE SCALE GENOMIC DNA]</scope>
    <source>
        <strain evidence="3 4">CE15</strain>
    </source>
</reference>
<dbReference type="Pfam" id="PF00144">
    <property type="entry name" value="Beta-lactamase"/>
    <property type="match status" value="1"/>
</dbReference>
<comment type="caution">
    <text evidence="3">The sequence shown here is derived from an EMBL/GenBank/DDBJ whole genome shotgun (WGS) entry which is preliminary data.</text>
</comment>
<evidence type="ECO:0000313" key="4">
    <source>
        <dbReference type="Proteomes" id="UP001382455"/>
    </source>
</evidence>
<dbReference type="PANTHER" id="PTHR46825">
    <property type="entry name" value="D-ALANYL-D-ALANINE-CARBOXYPEPTIDASE/ENDOPEPTIDASE AMPH"/>
    <property type="match status" value="1"/>
</dbReference>